<evidence type="ECO:0000313" key="7">
    <source>
        <dbReference type="Proteomes" id="UP000269721"/>
    </source>
</evidence>
<dbReference type="GO" id="GO:0031369">
    <property type="term" value="F:translation initiation factor binding"/>
    <property type="evidence" value="ECO:0007669"/>
    <property type="project" value="TreeGrafter"/>
</dbReference>
<keyword evidence="7" id="KW-1185">Reference proteome</keyword>
<dbReference type="SMART" id="SM00653">
    <property type="entry name" value="eIF2B_5"/>
    <property type="match status" value="1"/>
</dbReference>
<sequence length="206" mass="22970">LAEFEAQLKAEGGQEDNLGADEDAEGRDEAGGDSLGGGAGSADEPWLGSNRDYTYQELLGRVFKILRQNNPELAGEKRRHTIAPPQVYREGTKKCVFANVVDICKRMHRQPNHVIQYLFAELGTTGSIDGSQRLVIKGRFVQKQIENVLKRYIMEYVTCKTCKSADTILTKENRLFFLQCESCGSQRTVSAIKTGFMAQTQRRSGT</sequence>
<evidence type="ECO:0000256" key="4">
    <source>
        <dbReference type="SAM" id="MobiDB-lite"/>
    </source>
</evidence>
<dbReference type="InterPro" id="IPR045196">
    <property type="entry name" value="IF2/IF5"/>
</dbReference>
<feature type="region of interest" description="Disordered" evidence="4">
    <location>
        <begin position="1"/>
        <end position="48"/>
    </location>
</feature>
<dbReference type="Proteomes" id="UP000269721">
    <property type="component" value="Unassembled WGS sequence"/>
</dbReference>
<organism evidence="6 7">
    <name type="scientific">Blyttiomyces helicus</name>
    <dbReference type="NCBI Taxonomy" id="388810"/>
    <lineage>
        <taxon>Eukaryota</taxon>
        <taxon>Fungi</taxon>
        <taxon>Fungi incertae sedis</taxon>
        <taxon>Chytridiomycota</taxon>
        <taxon>Chytridiomycota incertae sedis</taxon>
        <taxon>Chytridiomycetes</taxon>
        <taxon>Chytridiomycetes incertae sedis</taxon>
        <taxon>Blyttiomyces</taxon>
    </lineage>
</organism>
<evidence type="ECO:0000313" key="6">
    <source>
        <dbReference type="EMBL" id="RKO88798.1"/>
    </source>
</evidence>
<dbReference type="InterPro" id="IPR002735">
    <property type="entry name" value="Transl_init_fac_IF2/IF5_dom"/>
</dbReference>
<dbReference type="FunFam" id="3.30.30.170:FF:000001">
    <property type="entry name" value="Eukaryotic translation initiation factor 2 subunit"/>
    <property type="match status" value="1"/>
</dbReference>
<evidence type="ECO:0000256" key="3">
    <source>
        <dbReference type="ARBA" id="ARBA00022917"/>
    </source>
</evidence>
<accession>A0A4P9WC73</accession>
<protein>
    <submittedName>
        <fullName evidence="6">Domain found in IF2B/IF5-domain-containing protein</fullName>
    </submittedName>
</protein>
<dbReference type="GO" id="GO:0005850">
    <property type="term" value="C:eukaryotic translation initiation factor 2 complex"/>
    <property type="evidence" value="ECO:0007669"/>
    <property type="project" value="TreeGrafter"/>
</dbReference>
<name>A0A4P9WC73_9FUNG</name>
<proteinExistence type="inferred from homology"/>
<evidence type="ECO:0000256" key="1">
    <source>
        <dbReference type="ARBA" id="ARBA00010397"/>
    </source>
</evidence>
<dbReference type="PANTHER" id="PTHR23001">
    <property type="entry name" value="EUKARYOTIC TRANSLATION INITIATION FACTOR"/>
    <property type="match status" value="1"/>
</dbReference>
<keyword evidence="3" id="KW-0648">Protein biosynthesis</keyword>
<dbReference type="Pfam" id="PF01873">
    <property type="entry name" value="eIF-5_eIF-2B"/>
    <property type="match status" value="1"/>
</dbReference>
<dbReference type="GO" id="GO:0001731">
    <property type="term" value="P:formation of translation preinitiation complex"/>
    <property type="evidence" value="ECO:0007669"/>
    <property type="project" value="TreeGrafter"/>
</dbReference>
<dbReference type="PANTHER" id="PTHR23001:SF3">
    <property type="entry name" value="EUKARYOTIC TRANSLATION INITIATION FACTOR 2 SUBUNIT 2"/>
    <property type="match status" value="1"/>
</dbReference>
<dbReference type="AlphaFoldDB" id="A0A4P9WC73"/>
<feature type="non-terminal residue" evidence="6">
    <location>
        <position position="1"/>
    </location>
</feature>
<dbReference type="SUPFAM" id="SSF100966">
    <property type="entry name" value="Translation initiation factor 2 beta, aIF2beta, N-terminal domain"/>
    <property type="match status" value="1"/>
</dbReference>
<dbReference type="OrthoDB" id="10255414at2759"/>
<comment type="similarity">
    <text evidence="1">Belongs to the eIF-2-beta/eIF-5 family.</text>
</comment>
<dbReference type="InterPro" id="IPR016190">
    <property type="entry name" value="Transl_init_fac_IF2/IF5_Zn-bd"/>
</dbReference>
<dbReference type="Gene3D" id="3.30.30.170">
    <property type="match status" value="1"/>
</dbReference>
<keyword evidence="2" id="KW-0396">Initiation factor</keyword>
<dbReference type="InterPro" id="IPR016189">
    <property type="entry name" value="Transl_init_fac_IF2/IF5_N"/>
</dbReference>
<dbReference type="GO" id="GO:0003729">
    <property type="term" value="F:mRNA binding"/>
    <property type="evidence" value="ECO:0007669"/>
    <property type="project" value="TreeGrafter"/>
</dbReference>
<feature type="domain" description="Translation initiation factor IF2/IF5" evidence="5">
    <location>
        <begin position="77"/>
        <end position="186"/>
    </location>
</feature>
<dbReference type="EMBL" id="KZ996472">
    <property type="protein sequence ID" value="RKO88798.1"/>
    <property type="molecule type" value="Genomic_DNA"/>
</dbReference>
<dbReference type="GO" id="GO:0003743">
    <property type="term" value="F:translation initiation factor activity"/>
    <property type="evidence" value="ECO:0007669"/>
    <property type="project" value="UniProtKB-KW"/>
</dbReference>
<evidence type="ECO:0000259" key="5">
    <source>
        <dbReference type="SMART" id="SM00653"/>
    </source>
</evidence>
<reference evidence="7" key="1">
    <citation type="journal article" date="2018" name="Nat. Microbiol.">
        <title>Leveraging single-cell genomics to expand the fungal tree of life.</title>
        <authorList>
            <person name="Ahrendt S.R."/>
            <person name="Quandt C.A."/>
            <person name="Ciobanu D."/>
            <person name="Clum A."/>
            <person name="Salamov A."/>
            <person name="Andreopoulos B."/>
            <person name="Cheng J.F."/>
            <person name="Woyke T."/>
            <person name="Pelin A."/>
            <person name="Henrissat B."/>
            <person name="Reynolds N.K."/>
            <person name="Benny G.L."/>
            <person name="Smith M.E."/>
            <person name="James T.Y."/>
            <person name="Grigoriev I.V."/>
        </authorList>
    </citation>
    <scope>NUCLEOTIDE SEQUENCE [LARGE SCALE GENOMIC DNA]</scope>
</reference>
<evidence type="ECO:0000256" key="2">
    <source>
        <dbReference type="ARBA" id="ARBA00022540"/>
    </source>
</evidence>
<dbReference type="SUPFAM" id="SSF75689">
    <property type="entry name" value="Zinc-binding domain of translation initiation factor 2 beta"/>
    <property type="match status" value="1"/>
</dbReference>
<gene>
    <name evidence="6" type="ORF">BDK51DRAFT_22350</name>
</gene>